<evidence type="ECO:0000259" key="2">
    <source>
        <dbReference type="PROSITE" id="PS50405"/>
    </source>
</evidence>
<dbReference type="SUPFAM" id="SSF52833">
    <property type="entry name" value="Thioredoxin-like"/>
    <property type="match status" value="1"/>
</dbReference>
<accession>K9Y305</accession>
<dbReference type="Gene3D" id="3.40.30.10">
    <property type="entry name" value="Glutaredoxin"/>
    <property type="match status" value="1"/>
</dbReference>
<gene>
    <name evidence="3" type="primary">TCHQD4</name>
    <name evidence="5" type="synonym">LOC112284814</name>
    <name evidence="4" type="ORF">PHYPA_009901</name>
</gene>
<dbReference type="InterPro" id="IPR036249">
    <property type="entry name" value="Thioredoxin-like_sf"/>
</dbReference>
<dbReference type="EMBL" id="ABEU02000007">
    <property type="protein sequence ID" value="PNR50715.1"/>
    <property type="molecule type" value="Genomic_DNA"/>
</dbReference>
<dbReference type="PROSITE" id="PS50404">
    <property type="entry name" value="GST_NTER"/>
    <property type="match status" value="1"/>
</dbReference>
<protein>
    <submittedName>
        <fullName evidence="3">TCHQD class glutathione S-transferase</fullName>
    </submittedName>
</protein>
<dbReference type="Gramene" id="Pp3c7_4180V3.2">
    <property type="protein sequence ID" value="Pp3c7_4180V3.2"/>
    <property type="gene ID" value="Pp3c7_4180"/>
</dbReference>
<dbReference type="InterPro" id="IPR004046">
    <property type="entry name" value="GST_C"/>
</dbReference>
<reference evidence="3" key="2">
    <citation type="journal article" date="2012" name="Plant Physiol.">
        <title>Functional Divergence of the GST Supergene Family in Physcomitrella patens Reveals Complex Patterns of Large Gene Family Evolution in Land Plants.</title>
        <authorList>
            <person name="Liu Y.J."/>
            <person name="Han X.M."/>
            <person name="Ren L.L."/>
            <person name="Yang H.L."/>
            <person name="Zeng Q.Y."/>
        </authorList>
    </citation>
    <scope>NUCLEOTIDE SEQUENCE</scope>
</reference>
<dbReference type="InterPro" id="IPR044617">
    <property type="entry name" value="TCHQD"/>
</dbReference>
<evidence type="ECO:0000313" key="3">
    <source>
        <dbReference type="EMBL" id="AFZ39140.1"/>
    </source>
</evidence>
<dbReference type="CDD" id="cd00570">
    <property type="entry name" value="GST_N_family"/>
    <property type="match status" value="1"/>
</dbReference>
<dbReference type="PANTHER" id="PTHR45374:SF2">
    <property type="entry name" value="TCHQD CLASS GLUTATHIONE S-TRANSFERASE"/>
    <property type="match status" value="1"/>
</dbReference>
<dbReference type="InterPro" id="IPR040079">
    <property type="entry name" value="Glutathione_S-Trfase"/>
</dbReference>
<evidence type="ECO:0000259" key="1">
    <source>
        <dbReference type="PROSITE" id="PS50404"/>
    </source>
</evidence>
<dbReference type="Pfam" id="PF00043">
    <property type="entry name" value="GST_C"/>
    <property type="match status" value="1"/>
</dbReference>
<dbReference type="Gramene" id="Pp3c7_4180V3.1">
    <property type="protein sequence ID" value="Pp3c7_4180V3.1"/>
    <property type="gene ID" value="Pp3c7_4180"/>
</dbReference>
<reference evidence="4 6" key="4">
    <citation type="journal article" date="2018" name="Plant J.">
        <title>The Physcomitrella patens chromosome-scale assembly reveals moss genome structure and evolution.</title>
        <authorList>
            <person name="Lang D."/>
            <person name="Ullrich K.K."/>
            <person name="Murat F."/>
            <person name="Fuchs J."/>
            <person name="Jenkins J."/>
            <person name="Haas F.B."/>
            <person name="Piednoel M."/>
            <person name="Gundlach H."/>
            <person name="Van Bel M."/>
            <person name="Meyberg R."/>
            <person name="Vives C."/>
            <person name="Morata J."/>
            <person name="Symeonidi A."/>
            <person name="Hiss M."/>
            <person name="Muchero W."/>
            <person name="Kamisugi Y."/>
            <person name="Saleh O."/>
            <person name="Blanc G."/>
            <person name="Decker E.L."/>
            <person name="van Gessel N."/>
            <person name="Grimwood J."/>
            <person name="Hayes R.D."/>
            <person name="Graham S.W."/>
            <person name="Gunter L.E."/>
            <person name="McDaniel S.F."/>
            <person name="Hoernstein S.N.W."/>
            <person name="Larsson A."/>
            <person name="Li F.W."/>
            <person name="Perroud P.F."/>
            <person name="Phillips J."/>
            <person name="Ranjan P."/>
            <person name="Rokshar D.S."/>
            <person name="Rothfels C.J."/>
            <person name="Schneider L."/>
            <person name="Shu S."/>
            <person name="Stevenson D.W."/>
            <person name="Thummler F."/>
            <person name="Tillich M."/>
            <person name="Villarreal Aguilar J.C."/>
            <person name="Widiez T."/>
            <person name="Wong G.K."/>
            <person name="Wymore A."/>
            <person name="Zhang Y."/>
            <person name="Zimmer A.D."/>
            <person name="Quatrano R.S."/>
            <person name="Mayer K.F.X."/>
            <person name="Goodstein D."/>
            <person name="Casacuberta J.M."/>
            <person name="Vandepoele K."/>
            <person name="Reski R."/>
            <person name="Cuming A.C."/>
            <person name="Tuskan G.A."/>
            <person name="Maumus F."/>
            <person name="Salse J."/>
            <person name="Schmutz J."/>
            <person name="Rensing S.A."/>
        </authorList>
    </citation>
    <scope>NUCLEOTIDE SEQUENCE [LARGE SCALE GENOMIC DNA]</scope>
    <source>
        <strain evidence="5 6">cv. Gransden 2004</strain>
    </source>
</reference>
<dbReference type="InterPro" id="IPR010987">
    <property type="entry name" value="Glutathione-S-Trfase_C-like"/>
</dbReference>
<reference evidence="3" key="3">
    <citation type="submission" date="2012-11" db="EMBL/GenBank/DDBJ databases">
        <title>The phylogenetic status and pathogenicity of a new isolate of Metarhizium sp. from a fruit beetle larvae in Japan.</title>
        <authorList>
            <person name="Nishi O."/>
            <person name="Iiyama K."/>
            <person name="Yasunaga-Aoki C."/>
            <person name="Shimizu S."/>
        </authorList>
    </citation>
    <scope>NUCLEOTIDE SEQUENCE</scope>
</reference>
<dbReference type="PaxDb" id="3218-PP1S207_13V6.1"/>
<dbReference type="SFLD" id="SFLDS00019">
    <property type="entry name" value="Glutathione_Transferase_(cytos"/>
    <property type="match status" value="1"/>
</dbReference>
<feature type="domain" description="GST C-terminal" evidence="2">
    <location>
        <begin position="151"/>
        <end position="278"/>
    </location>
</feature>
<dbReference type="Pfam" id="PF13409">
    <property type="entry name" value="GST_N_2"/>
    <property type="match status" value="1"/>
</dbReference>
<dbReference type="OrthoDB" id="418495at2759"/>
<feature type="domain" description="GST N-terminal" evidence="1">
    <location>
        <begin position="34"/>
        <end position="115"/>
    </location>
</feature>
<evidence type="ECO:0000313" key="5">
    <source>
        <dbReference type="EnsemblPlants" id="Pp3c7_4180V3.1"/>
    </source>
</evidence>
<dbReference type="Gene3D" id="1.20.1050.10">
    <property type="match status" value="1"/>
</dbReference>
<dbReference type="GO" id="GO:0004364">
    <property type="term" value="F:glutathione transferase activity"/>
    <property type="evidence" value="ECO:0007669"/>
    <property type="project" value="InterPro"/>
</dbReference>
<dbReference type="AlphaFoldDB" id="K9Y305"/>
<reference evidence="4 6" key="1">
    <citation type="journal article" date="2008" name="Science">
        <title>The Physcomitrella genome reveals evolutionary insights into the conquest of land by plants.</title>
        <authorList>
            <person name="Rensing S."/>
            <person name="Lang D."/>
            <person name="Zimmer A."/>
            <person name="Terry A."/>
            <person name="Salamov A."/>
            <person name="Shapiro H."/>
            <person name="Nishiyama T."/>
            <person name="Perroud P.-F."/>
            <person name="Lindquist E."/>
            <person name="Kamisugi Y."/>
            <person name="Tanahashi T."/>
            <person name="Sakakibara K."/>
            <person name="Fujita T."/>
            <person name="Oishi K."/>
            <person name="Shin-I T."/>
            <person name="Kuroki Y."/>
            <person name="Toyoda A."/>
            <person name="Suzuki Y."/>
            <person name="Hashimoto A."/>
            <person name="Yamaguchi K."/>
            <person name="Sugano A."/>
            <person name="Kohara Y."/>
            <person name="Fujiyama A."/>
            <person name="Anterola A."/>
            <person name="Aoki S."/>
            <person name="Ashton N."/>
            <person name="Barbazuk W.B."/>
            <person name="Barker E."/>
            <person name="Bennetzen J."/>
            <person name="Bezanilla M."/>
            <person name="Blankenship R."/>
            <person name="Cho S.H."/>
            <person name="Dutcher S."/>
            <person name="Estelle M."/>
            <person name="Fawcett J.A."/>
            <person name="Gundlach H."/>
            <person name="Hanada K."/>
            <person name="Heyl A."/>
            <person name="Hicks K.A."/>
            <person name="Hugh J."/>
            <person name="Lohr M."/>
            <person name="Mayer K."/>
            <person name="Melkozernov A."/>
            <person name="Murata T."/>
            <person name="Nelson D."/>
            <person name="Pils B."/>
            <person name="Prigge M."/>
            <person name="Reiss B."/>
            <person name="Renner T."/>
            <person name="Rombauts S."/>
            <person name="Rushton P."/>
            <person name="Sanderfoot A."/>
            <person name="Schween G."/>
            <person name="Shiu S.-H."/>
            <person name="Stueber K."/>
            <person name="Theodoulou F.L."/>
            <person name="Tu H."/>
            <person name="Van de Peer Y."/>
            <person name="Verrier P.J."/>
            <person name="Waters E."/>
            <person name="Wood A."/>
            <person name="Yang L."/>
            <person name="Cove D."/>
            <person name="Cuming A."/>
            <person name="Hasebe M."/>
            <person name="Lucas S."/>
            <person name="Mishler D.B."/>
            <person name="Reski R."/>
            <person name="Grigoriev I."/>
            <person name="Quatrano R.S."/>
            <person name="Boore J.L."/>
        </authorList>
    </citation>
    <scope>NUCLEOTIDE SEQUENCE [LARGE SCALE GENOMIC DNA]</scope>
    <source>
        <strain evidence="5 6">cv. Gransden 2004</strain>
    </source>
</reference>
<dbReference type="InterPro" id="IPR036282">
    <property type="entry name" value="Glutathione-S-Trfase_C_sf"/>
</dbReference>
<dbReference type="SFLD" id="SFLDG00358">
    <property type="entry name" value="Main_(cytGST)"/>
    <property type="match status" value="1"/>
</dbReference>
<evidence type="ECO:0000313" key="4">
    <source>
        <dbReference type="EMBL" id="PNR50715.1"/>
    </source>
</evidence>
<dbReference type="PANTHER" id="PTHR45374">
    <property type="entry name" value="GLUTATHIONE S-TRANSFERASE TCHQD"/>
    <property type="match status" value="1"/>
</dbReference>
<sequence length="300" mass="34613">MTTAIAECCIRTIKFGHWRAWSFAGSMAMNIVVEIPEFYNYPLAFNPAKVKLALEEKSLTYTEKHIDIFNGQSLTPGYMRLNPHGWSPTLVTKEEILTESLDIVKWADRQGSSLGGDAVDRTFVSEWLTKVNAWDGNLFAMFNSPARGMFRYVTKFKIKTAESYAQRFPDLADVYRKKVVSMKQVLREVDDAETVNANMAQLVALLDEAEMRLRNFKFLAGNQYSVADVIFTPVVYRLFSTKKDQEYLNSRPHIRTYYQDLKTRSSYKKVFGISDTSLGTMWVVLPALLKVFWTNFTRRY</sequence>
<dbReference type="EMBL" id="KC119473">
    <property type="protein sequence ID" value="AFZ39140.1"/>
    <property type="molecule type" value="mRNA"/>
</dbReference>
<dbReference type="EnsemblPlants" id="Pp3c7_4180V3.2">
    <property type="protein sequence ID" value="Pp3c7_4180V3.2"/>
    <property type="gene ID" value="Pp3c7_4180"/>
</dbReference>
<reference evidence="5" key="5">
    <citation type="submission" date="2020-12" db="UniProtKB">
        <authorList>
            <consortium name="EnsemblPlants"/>
        </authorList>
    </citation>
    <scope>IDENTIFICATION</scope>
</reference>
<dbReference type="HOGENOM" id="CLU_011226_5_3_1"/>
<dbReference type="InterPro" id="IPR004045">
    <property type="entry name" value="Glutathione_S-Trfase_N"/>
</dbReference>
<dbReference type="Proteomes" id="UP000006727">
    <property type="component" value="Chromosome 7"/>
</dbReference>
<dbReference type="SUPFAM" id="SSF47616">
    <property type="entry name" value="GST C-terminal domain-like"/>
    <property type="match status" value="1"/>
</dbReference>
<dbReference type="EnsemblPlants" id="Pp3c7_4180V3.1">
    <property type="protein sequence ID" value="Pp3c7_4180V3.1"/>
    <property type="gene ID" value="Pp3c7_4180"/>
</dbReference>
<dbReference type="STRING" id="3218.K9Y305"/>
<keyword evidence="6" id="KW-1185">Reference proteome</keyword>
<name>K9Y305_PHYPA</name>
<evidence type="ECO:0000313" key="6">
    <source>
        <dbReference type="Proteomes" id="UP000006727"/>
    </source>
</evidence>
<proteinExistence type="evidence at transcript level"/>
<organism evidence="3">
    <name type="scientific">Physcomitrium patens</name>
    <name type="common">Spreading-leaved earth moss</name>
    <name type="synonym">Physcomitrella patens</name>
    <dbReference type="NCBI Taxonomy" id="3218"/>
    <lineage>
        <taxon>Eukaryota</taxon>
        <taxon>Viridiplantae</taxon>
        <taxon>Streptophyta</taxon>
        <taxon>Embryophyta</taxon>
        <taxon>Bryophyta</taxon>
        <taxon>Bryophytina</taxon>
        <taxon>Bryopsida</taxon>
        <taxon>Funariidae</taxon>
        <taxon>Funariales</taxon>
        <taxon>Funariaceae</taxon>
        <taxon>Physcomitrium</taxon>
    </lineage>
</organism>
<dbReference type="PROSITE" id="PS50405">
    <property type="entry name" value="GST_CTER"/>
    <property type="match status" value="1"/>
</dbReference>
<keyword evidence="3" id="KW-0808">Transferase</keyword>